<dbReference type="Pfam" id="PF13290">
    <property type="entry name" value="CHB_HEX_C_1"/>
    <property type="match status" value="6"/>
</dbReference>
<dbReference type="EMBL" id="JAPVER010000020">
    <property type="protein sequence ID" value="MCZ3365367.1"/>
    <property type="molecule type" value="Genomic_DNA"/>
</dbReference>
<dbReference type="InterPro" id="IPR032812">
    <property type="entry name" value="SbsA_Ig"/>
</dbReference>
<organism evidence="6 8">
    <name type="scientific">Methanobacterium veterum</name>
    <dbReference type="NCBI Taxonomy" id="408577"/>
    <lineage>
        <taxon>Archaea</taxon>
        <taxon>Methanobacteriati</taxon>
        <taxon>Methanobacteriota</taxon>
        <taxon>Methanomada group</taxon>
        <taxon>Methanobacteria</taxon>
        <taxon>Methanobacteriales</taxon>
        <taxon>Methanobacteriaceae</taxon>
        <taxon>Methanobacterium</taxon>
    </lineage>
</organism>
<dbReference type="InterPro" id="IPR047589">
    <property type="entry name" value="DUF11_rpt"/>
</dbReference>
<feature type="domain" description="GH29D-like beta-sandwich" evidence="4">
    <location>
        <begin position="1189"/>
        <end position="1255"/>
    </location>
</feature>
<dbReference type="EMBL" id="JAPVES010000030">
    <property type="protein sequence ID" value="MCZ3373118.1"/>
    <property type="molecule type" value="Genomic_DNA"/>
</dbReference>
<gene>
    <name evidence="7" type="ORF">O3H35_10785</name>
    <name evidence="6" type="ORF">O3H54_05685</name>
</gene>
<protein>
    <submittedName>
        <fullName evidence="6">Chitobiase/beta-hexosaminidase C-terminal domain-containing protein</fullName>
    </submittedName>
</protein>
<evidence type="ECO:0000259" key="3">
    <source>
        <dbReference type="Pfam" id="PF13205"/>
    </source>
</evidence>
<name>A0A9E5DIM8_9EURY</name>
<evidence type="ECO:0000256" key="1">
    <source>
        <dbReference type="ARBA" id="ARBA00022729"/>
    </source>
</evidence>
<dbReference type="RefSeq" id="WP_052379773.1">
    <property type="nucleotide sequence ID" value="NZ_JAPVER010000020.1"/>
</dbReference>
<accession>A0A9E5DIM8</accession>
<dbReference type="Pfam" id="PF06739">
    <property type="entry name" value="SBBP"/>
    <property type="match status" value="6"/>
</dbReference>
<keyword evidence="8" id="KW-1185">Reference proteome</keyword>
<keyword evidence="1" id="KW-0732">Signal</keyword>
<dbReference type="Pfam" id="PF25778">
    <property type="entry name" value="DUF7948"/>
    <property type="match status" value="1"/>
</dbReference>
<feature type="domain" description="GH29D-like beta-sandwich" evidence="4">
    <location>
        <begin position="1352"/>
        <end position="1419"/>
    </location>
</feature>
<dbReference type="InterPro" id="IPR052918">
    <property type="entry name" value="Motility_Chemotaxis_Reg"/>
</dbReference>
<dbReference type="Gene3D" id="2.60.40.1170">
    <property type="entry name" value="Mu homology domain, subdomain B"/>
    <property type="match status" value="2"/>
</dbReference>
<evidence type="ECO:0000259" key="4">
    <source>
        <dbReference type="Pfam" id="PF13290"/>
    </source>
</evidence>
<dbReference type="InterPro" id="IPR010620">
    <property type="entry name" value="SBBP_repeat"/>
</dbReference>
<dbReference type="Pfam" id="PF13205">
    <property type="entry name" value="Big_5"/>
    <property type="match status" value="1"/>
</dbReference>
<dbReference type="InterPro" id="IPR001434">
    <property type="entry name" value="OmcB-like_DUF11"/>
</dbReference>
<comment type="caution">
    <text evidence="6">The sequence shown here is derived from an EMBL/GenBank/DDBJ whole genome shotgun (WGS) entry which is preliminary data.</text>
</comment>
<reference evidence="6" key="1">
    <citation type="submission" date="2022-12" db="EMBL/GenBank/DDBJ databases">
        <title>Reclassification of two methanogenic archaea species isolated from the Kolyma lowland permafrost.</title>
        <authorList>
            <person name="Trubitsyn V.E."/>
            <person name="Rivkina E.M."/>
            <person name="Shcherbakova V.A."/>
        </authorList>
    </citation>
    <scope>NUCLEOTIDE SEQUENCE</scope>
    <source>
        <strain evidence="6">M2</strain>
        <strain evidence="7">MK4</strain>
    </source>
</reference>
<feature type="domain" description="DUF7948" evidence="5">
    <location>
        <begin position="44"/>
        <end position="236"/>
    </location>
</feature>
<feature type="domain" description="GH29D-like beta-sandwich" evidence="4">
    <location>
        <begin position="1599"/>
        <end position="1662"/>
    </location>
</feature>
<dbReference type="InterPro" id="IPR057708">
    <property type="entry name" value="DUF7948"/>
</dbReference>
<sequence length="1774" mass="189989">MILTIILTVTLLFCGTAAAANTTSSHSAVSSNVTSKLGNVQVPFVENQGQLNNSKVKYYVTTISGNAYITYDGITYILLNNSHAVKEHFVGSNNVSVKGTNKSKTIVNYFKGNDKNKWKKSIPTYNQLYYADLYPNIDLTLKAYGKNFEKIFKVKPNGNPNDILFLIEGANSLKINKKGELEIVTDDGILKMTAPIAYQIINGKRVNVSVNYIVNGSYYGFKVGNYNKAYDLTIDPLLASTFLGGSDSDTSKAVSIDSHGNIFVAGTTQSYDVPVTSGSYGSSFNGYYDIFVSKFNSDLTQLLAFTYLGGIKYDGVSSLAVDSLGNVFITGSTQSINFPVTSGAYDTTFDNNAPYPDNAFVLKLNNDLTTLLASTFIGGNSDSGQDIAIDSSGNIFVTGSTATTNFPVTPGAYDTSYNGGDYDIFVSKFNNGLTQLLASTYLGGTDRDVVNGITVDPSGKVFIAGFTNSSNFPVTTGAYNASYSGKTLFISKLDNNLFGVLASTFIGGNDVTDIIFSSLSGNIFVSGYTNSTSFPVTSGAYDTSYNGGTYDIFVSKFSSNLTQLLASTYLGGNDYDIVYGMDIDPLENIFIVGGTSSTNFPTTPGAYDKSFNGDGDQFSRSIPGDVIISKLNSNLTQLLASTYLGGNYGDVGYAIAADPSGNIIITGKTGSTNFPATLGAYDESLNGAGDVFMSKFTSDLKGTADINVTISADDKNPKYKQTVLFVVTTKNNGPDDASGVTVEYVVPPGLSNVIITPSEGTSYSNGLWTIGNLNSGASVFLKVMGIINVSNTSIISNAAKTELNEFDPDLGNDASSLTLDIPKAVSVAVTTSVNNATPKYSQNIIYTVKVVNNGPDDATGLQITDLLPPGIRYVSDTSGGLYNYLTGIWNIGDLASGESKTLNITGNVTKTGVIVNAAQKTSVTEYDRDSNDDSSSTSIAVPAAADIKVKKTVDNAAPKYLQNVKFTINVTNNGPNIASGVKITDILPEGIQIVSSSTNQGTYSSGIWNVGTLASGTTATLTVIGKITASNTELTCTAIKTAQNEYDQNTGNDVSSVTLTVPAAADLNVKKIINGEINYLQNVGYTIHVENNGPNNATGVKIVDVLPEGFDFVSAETSQGKYDPLTGIWDIGNISAGNDVFAQITVKAQKLGSFVGTAAVSGAEYDSNSSDNVVNSQMDVKLKAAADVKSGSYNQTKVVNITSNKEGAVIYYTTDGSDPTETSNIYSGPIYINSQGTIILKFIATDGAGNWSEINTETYAIDTTAPKVWADHKGGLYNNGITVVLESDDENADIYYRINGGDEQLYSGPITIDLEGTTELTYRAVDGSGNWADALQETYTLDLPPEVWDNTEGGLYNHTVNVSLNSNDEKSRIYYTLNGTDPKVYGQLYNGPISISAEGTTELKYAAVDGSGNWSDIYTETYTIDTTAPKLWTDPKGGLHKDVITVTLNSDDDVNIYYTLDGRDPSVYGQLYTDPIEISDEGHTVLKYVAMDDAGNLSGIYAELYTIDTTAPDVWQNVDEGLYNHNVTLILESDDEEADIYYTFDDWKTSHRYTNPIKLTDGKTKIIYFTVDPAGNLSDDYIGYFTIDTKPPVTSANIKGGLYNATKTITLSMNEPGKIYYTLDGTAPTSKSKLYTGPITISSTTTLRFIAIDTAGNPSSVCTEKYTIDKVIPKVVSTSPKNGATGVSRTATFAIKLSESVKSSTNWSKIYIKNLSTGKLVSITKWISGNTLYINTTSRRLSYTWYRIYIPSYAVKDYAGNNAGGYTLQFKTGR</sequence>
<feature type="domain" description="DUF11" evidence="2">
    <location>
        <begin position="705"/>
        <end position="818"/>
    </location>
</feature>
<evidence type="ECO:0000313" key="8">
    <source>
        <dbReference type="Proteomes" id="UP001068021"/>
    </source>
</evidence>
<feature type="domain" description="DUF11" evidence="2">
    <location>
        <begin position="827"/>
        <end position="939"/>
    </location>
</feature>
<evidence type="ECO:0000259" key="5">
    <source>
        <dbReference type="Pfam" id="PF25778"/>
    </source>
</evidence>
<feature type="domain" description="DUF11" evidence="2">
    <location>
        <begin position="946"/>
        <end position="1059"/>
    </location>
</feature>
<proteinExistence type="predicted"/>
<feature type="domain" description="DUF11" evidence="2">
    <location>
        <begin position="1066"/>
        <end position="1176"/>
    </location>
</feature>
<dbReference type="Pfam" id="PF01345">
    <property type="entry name" value="DUF11"/>
    <property type="match status" value="4"/>
</dbReference>
<feature type="domain" description="GH29D-like beta-sandwich" evidence="4">
    <location>
        <begin position="1519"/>
        <end position="1579"/>
    </location>
</feature>
<feature type="domain" description="GH29D-like beta-sandwich" evidence="4">
    <location>
        <begin position="1273"/>
        <end position="1330"/>
    </location>
</feature>
<dbReference type="Proteomes" id="UP001068021">
    <property type="component" value="Unassembled WGS sequence"/>
</dbReference>
<dbReference type="NCBIfam" id="TIGR01451">
    <property type="entry name" value="B_ant_repeat"/>
    <property type="match status" value="3"/>
</dbReference>
<evidence type="ECO:0000313" key="6">
    <source>
        <dbReference type="EMBL" id="MCZ3365367.1"/>
    </source>
</evidence>
<evidence type="ECO:0000259" key="2">
    <source>
        <dbReference type="Pfam" id="PF01345"/>
    </source>
</evidence>
<feature type="domain" description="GH29D-like beta-sandwich" evidence="4">
    <location>
        <begin position="1435"/>
        <end position="1500"/>
    </location>
</feature>
<dbReference type="PANTHER" id="PTHR35580">
    <property type="entry name" value="CELL SURFACE GLYCOPROTEIN (S-LAYER PROTEIN)-LIKE PROTEIN"/>
    <property type="match status" value="1"/>
</dbReference>
<dbReference type="PANTHER" id="PTHR35580:SF1">
    <property type="entry name" value="PHYTASE-LIKE DOMAIN-CONTAINING PROTEIN"/>
    <property type="match status" value="1"/>
</dbReference>
<dbReference type="Gene3D" id="2.60.40.3080">
    <property type="match status" value="1"/>
</dbReference>
<evidence type="ECO:0000313" key="7">
    <source>
        <dbReference type="EMBL" id="MCZ3373118.1"/>
    </source>
</evidence>
<dbReference type="InterPro" id="IPR059177">
    <property type="entry name" value="GH29D-like_dom"/>
</dbReference>
<dbReference type="Proteomes" id="UP001074446">
    <property type="component" value="Unassembled WGS sequence"/>
</dbReference>
<feature type="domain" description="SbsA Ig-like" evidence="3">
    <location>
        <begin position="1669"/>
        <end position="1772"/>
    </location>
</feature>